<dbReference type="RefSeq" id="WP_378614773.1">
    <property type="nucleotide sequence ID" value="NZ_JBHSAX010000019.1"/>
</dbReference>
<dbReference type="Pfam" id="PF12833">
    <property type="entry name" value="HTH_18"/>
    <property type="match status" value="1"/>
</dbReference>
<keyword evidence="6" id="KW-1185">Reference proteome</keyword>
<evidence type="ECO:0000313" key="5">
    <source>
        <dbReference type="EMBL" id="MFC3965011.1"/>
    </source>
</evidence>
<accession>A0ABV8DY45</accession>
<keyword evidence="2" id="KW-0238">DNA-binding</keyword>
<protein>
    <submittedName>
        <fullName evidence="5">Helix-turn-helix domain-containing protein</fullName>
    </submittedName>
</protein>
<dbReference type="EMBL" id="JBHSAX010000019">
    <property type="protein sequence ID" value="MFC3965011.1"/>
    <property type="molecule type" value="Genomic_DNA"/>
</dbReference>
<gene>
    <name evidence="5" type="ORF">ACFO0B_23745</name>
</gene>
<evidence type="ECO:0000256" key="3">
    <source>
        <dbReference type="ARBA" id="ARBA00023163"/>
    </source>
</evidence>
<dbReference type="Gene3D" id="1.10.10.60">
    <property type="entry name" value="Homeodomain-like"/>
    <property type="match status" value="1"/>
</dbReference>
<dbReference type="InterPro" id="IPR050204">
    <property type="entry name" value="AraC_XylS_family_regulators"/>
</dbReference>
<evidence type="ECO:0000256" key="1">
    <source>
        <dbReference type="ARBA" id="ARBA00023015"/>
    </source>
</evidence>
<dbReference type="InterPro" id="IPR009057">
    <property type="entry name" value="Homeodomain-like_sf"/>
</dbReference>
<reference evidence="6" key="1">
    <citation type="journal article" date="2019" name="Int. J. Syst. Evol. Microbiol.">
        <title>The Global Catalogue of Microorganisms (GCM) 10K type strain sequencing project: providing services to taxonomists for standard genome sequencing and annotation.</title>
        <authorList>
            <consortium name="The Broad Institute Genomics Platform"/>
            <consortium name="The Broad Institute Genome Sequencing Center for Infectious Disease"/>
            <person name="Wu L."/>
            <person name="Ma J."/>
        </authorList>
    </citation>
    <scope>NUCLEOTIDE SEQUENCE [LARGE SCALE GENOMIC DNA]</scope>
    <source>
        <strain evidence="6">CGMCC 4.7330</strain>
    </source>
</reference>
<comment type="caution">
    <text evidence="5">The sequence shown here is derived from an EMBL/GenBank/DDBJ whole genome shotgun (WGS) entry which is preliminary data.</text>
</comment>
<evidence type="ECO:0000313" key="6">
    <source>
        <dbReference type="Proteomes" id="UP001595696"/>
    </source>
</evidence>
<dbReference type="InterPro" id="IPR018060">
    <property type="entry name" value="HTH_AraC"/>
</dbReference>
<dbReference type="SMART" id="SM00342">
    <property type="entry name" value="HTH_ARAC"/>
    <property type="match status" value="1"/>
</dbReference>
<organism evidence="5 6">
    <name type="scientific">Nocardia jiangsuensis</name>
    <dbReference type="NCBI Taxonomy" id="1691563"/>
    <lineage>
        <taxon>Bacteria</taxon>
        <taxon>Bacillati</taxon>
        <taxon>Actinomycetota</taxon>
        <taxon>Actinomycetes</taxon>
        <taxon>Mycobacteriales</taxon>
        <taxon>Nocardiaceae</taxon>
        <taxon>Nocardia</taxon>
    </lineage>
</organism>
<sequence>MGAADEGPGRARAGLLRLGPGRVLLETDDLIVAETELSSLYGPVRLGSTSASLPIRVLRQEVGPVTHSAVRIGGELGYDAEPAGHWSILVLRAGVLETRFGAAEPQRITAGRVVAMELPELPRAGVVRRASWQSVSLPPETLARVDDRGRNGQAARPAGHDPVSPAAAARMIAAIEHFGAVAAAPTATPLLAGVAAEYLAAVVLDTFPCTGERGPTAVDRNDAHPETVRRAVAYMESHAREDIALADIAAAAYVTIRGVQLAFRRHLGTTPVHYLRRIRLSGAHAELVAAAPGSGRTVGAIAADWGFSNAGRFAIAYRHAYGCSPSVTLNR</sequence>
<dbReference type="SUPFAM" id="SSF46689">
    <property type="entry name" value="Homeodomain-like"/>
    <property type="match status" value="1"/>
</dbReference>
<proteinExistence type="predicted"/>
<dbReference type="Proteomes" id="UP001595696">
    <property type="component" value="Unassembled WGS sequence"/>
</dbReference>
<dbReference type="PROSITE" id="PS01124">
    <property type="entry name" value="HTH_ARAC_FAMILY_2"/>
    <property type="match status" value="1"/>
</dbReference>
<name>A0ABV8DY45_9NOCA</name>
<keyword evidence="1" id="KW-0805">Transcription regulation</keyword>
<evidence type="ECO:0000256" key="2">
    <source>
        <dbReference type="ARBA" id="ARBA00023125"/>
    </source>
</evidence>
<dbReference type="PANTHER" id="PTHR46796">
    <property type="entry name" value="HTH-TYPE TRANSCRIPTIONAL ACTIVATOR RHAS-RELATED"/>
    <property type="match status" value="1"/>
</dbReference>
<keyword evidence="3" id="KW-0804">Transcription</keyword>
<feature type="domain" description="HTH araC/xylS-type" evidence="4">
    <location>
        <begin position="229"/>
        <end position="331"/>
    </location>
</feature>
<dbReference type="PANTHER" id="PTHR46796:SF12">
    <property type="entry name" value="HTH-TYPE DNA-BINDING TRANSCRIPTIONAL ACTIVATOR EUTR"/>
    <property type="match status" value="1"/>
</dbReference>
<evidence type="ECO:0000259" key="4">
    <source>
        <dbReference type="PROSITE" id="PS01124"/>
    </source>
</evidence>